<dbReference type="Proteomes" id="UP000694240">
    <property type="component" value="Chromosome 9"/>
</dbReference>
<evidence type="ECO:0000313" key="1">
    <source>
        <dbReference type="EMBL" id="KAG7569380.1"/>
    </source>
</evidence>
<protein>
    <submittedName>
        <fullName evidence="1">Uncharacterized protein</fullName>
    </submittedName>
</protein>
<organism evidence="1 2">
    <name type="scientific">Arabidopsis thaliana x Arabidopsis arenosa</name>
    <dbReference type="NCBI Taxonomy" id="1240361"/>
    <lineage>
        <taxon>Eukaryota</taxon>
        <taxon>Viridiplantae</taxon>
        <taxon>Streptophyta</taxon>
        <taxon>Embryophyta</taxon>
        <taxon>Tracheophyta</taxon>
        <taxon>Spermatophyta</taxon>
        <taxon>Magnoliopsida</taxon>
        <taxon>eudicotyledons</taxon>
        <taxon>Gunneridae</taxon>
        <taxon>Pentapetalae</taxon>
        <taxon>rosids</taxon>
        <taxon>malvids</taxon>
        <taxon>Brassicales</taxon>
        <taxon>Brassicaceae</taxon>
        <taxon>Camelineae</taxon>
        <taxon>Arabidopsis</taxon>
    </lineage>
</organism>
<keyword evidence="2" id="KW-1185">Reference proteome</keyword>
<reference evidence="1 2" key="1">
    <citation type="submission" date="2020-12" db="EMBL/GenBank/DDBJ databases">
        <title>Concerted genomic and epigenomic changes stabilize Arabidopsis allopolyploids.</title>
        <authorList>
            <person name="Chen Z."/>
        </authorList>
    </citation>
    <scope>NUCLEOTIDE SEQUENCE [LARGE SCALE GENOMIC DNA]</scope>
    <source>
        <strain evidence="1">Allo738</strain>
        <tissue evidence="1">Leaf</tissue>
    </source>
</reference>
<name>A0A8T2A9F2_9BRAS</name>
<evidence type="ECO:0000313" key="2">
    <source>
        <dbReference type="Proteomes" id="UP000694240"/>
    </source>
</evidence>
<proteinExistence type="predicted"/>
<dbReference type="EMBL" id="JAEFBK010000009">
    <property type="protein sequence ID" value="KAG7569380.1"/>
    <property type="molecule type" value="Genomic_DNA"/>
</dbReference>
<sequence length="76" mass="8962">MSCETSFTKPSRPNEIQRLIDHKEMPQDHQLERRIDIHTTRSRGGSLVEEVMEKLERFKVRTVNILVGGEDDERKK</sequence>
<accession>A0A8T2A9F2</accession>
<comment type="caution">
    <text evidence="1">The sequence shown here is derived from an EMBL/GenBank/DDBJ whole genome shotgun (WGS) entry which is preliminary data.</text>
</comment>
<gene>
    <name evidence="1" type="ORF">ISN45_Aa04g021060</name>
</gene>
<dbReference type="AlphaFoldDB" id="A0A8T2A9F2"/>